<accession>A0AAD1IIN7</accession>
<keyword evidence="4 7" id="KW-0808">Transferase</keyword>
<dbReference type="SFLD" id="SFLDS00005">
    <property type="entry name" value="Isoprenoid_Synthase_Type_I"/>
    <property type="match status" value="1"/>
</dbReference>
<keyword evidence="9" id="KW-1185">Reference proteome</keyword>
<evidence type="ECO:0000256" key="3">
    <source>
        <dbReference type="ARBA" id="ARBA00006706"/>
    </source>
</evidence>
<evidence type="ECO:0000256" key="1">
    <source>
        <dbReference type="ARBA" id="ARBA00001946"/>
    </source>
</evidence>
<gene>
    <name evidence="8" type="ORF">MLIT_19970</name>
</gene>
<dbReference type="InterPro" id="IPR033749">
    <property type="entry name" value="Polyprenyl_synt_CS"/>
</dbReference>
<dbReference type="SUPFAM" id="SSF48576">
    <property type="entry name" value="Terpenoid synthases"/>
    <property type="match status" value="1"/>
</dbReference>
<evidence type="ECO:0000256" key="6">
    <source>
        <dbReference type="ARBA" id="ARBA00022842"/>
    </source>
</evidence>
<evidence type="ECO:0000256" key="5">
    <source>
        <dbReference type="ARBA" id="ARBA00022723"/>
    </source>
</evidence>
<evidence type="ECO:0000256" key="4">
    <source>
        <dbReference type="ARBA" id="ARBA00022679"/>
    </source>
</evidence>
<dbReference type="GO" id="GO:0008299">
    <property type="term" value="P:isoprenoid biosynthetic process"/>
    <property type="evidence" value="ECO:0007669"/>
    <property type="project" value="InterPro"/>
</dbReference>
<keyword evidence="6" id="KW-0460">Magnesium</keyword>
<dbReference type="GO" id="GO:0004659">
    <property type="term" value="F:prenyltransferase activity"/>
    <property type="evidence" value="ECO:0007669"/>
    <property type="project" value="InterPro"/>
</dbReference>
<dbReference type="PANTHER" id="PTHR12001:SF85">
    <property type="entry name" value="SHORT CHAIN ISOPRENYL DIPHOSPHATE SYNTHASE"/>
    <property type="match status" value="1"/>
</dbReference>
<sequence>MSDTDQTAFLSALEDHLQAVVTDAVAEPLRSIDPGLGTVAGLCQSAVRSGGKRLRPRFAYWAWRVGAPGGAPSAPLVRLAAALELLHAAILVHDDVIDASEVRRGQPSVRAALAAGHRSDAAWGDAREFGDNMALLVGDLLWSAAHDTFDEAVAGLPDDIAGPTSRVFRTMRVEVLAGQLLELQAQAGRDYDAATAEKILLYKTSAYTVERPVELGLTLTGSGSPATAATLGEYARAVGQAFQLRDDLADLFGTTKTSGKKTGDDIRAGKPTELLGAAYDLADGQDAATLTGIVGDPVADQAAIAEVQRIVLQCGAADRVGRRIADLVVIAHRAVAELAQTADVTTLAGLSEMLAECTELSFLPTA</sequence>
<evidence type="ECO:0000313" key="9">
    <source>
        <dbReference type="Proteomes" id="UP000466607"/>
    </source>
</evidence>
<reference evidence="8 9" key="1">
    <citation type="journal article" date="2019" name="Emerg. Microbes Infect.">
        <title>Comprehensive subspecies identification of 175 nontuberculous mycobacteria species based on 7547 genomic profiles.</title>
        <authorList>
            <person name="Matsumoto Y."/>
            <person name="Kinjo T."/>
            <person name="Motooka D."/>
            <person name="Nabeya D."/>
            <person name="Jung N."/>
            <person name="Uechi K."/>
            <person name="Horii T."/>
            <person name="Iida T."/>
            <person name="Fujita J."/>
            <person name="Nakamura S."/>
        </authorList>
    </citation>
    <scope>NUCLEOTIDE SEQUENCE [LARGE SCALE GENOMIC DNA]</scope>
    <source>
        <strain evidence="8 9">JCM 17423</strain>
    </source>
</reference>
<dbReference type="Proteomes" id="UP000466607">
    <property type="component" value="Chromosome"/>
</dbReference>
<evidence type="ECO:0000313" key="8">
    <source>
        <dbReference type="EMBL" id="BBY16405.1"/>
    </source>
</evidence>
<name>A0AAD1IIN7_9MYCO</name>
<dbReference type="Gene3D" id="1.10.600.10">
    <property type="entry name" value="Farnesyl Diphosphate Synthase"/>
    <property type="match status" value="1"/>
</dbReference>
<dbReference type="RefSeq" id="WP_234880089.1">
    <property type="nucleotide sequence ID" value="NZ_AP022586.1"/>
</dbReference>
<dbReference type="InterPro" id="IPR008949">
    <property type="entry name" value="Isoprenoid_synthase_dom_sf"/>
</dbReference>
<evidence type="ECO:0000256" key="2">
    <source>
        <dbReference type="ARBA" id="ARBA00005128"/>
    </source>
</evidence>
<evidence type="ECO:0000256" key="7">
    <source>
        <dbReference type="RuleBase" id="RU004466"/>
    </source>
</evidence>
<keyword evidence="5" id="KW-0479">Metal-binding</keyword>
<dbReference type="PROSITE" id="PS00444">
    <property type="entry name" value="POLYPRENYL_SYNTHASE_2"/>
    <property type="match status" value="1"/>
</dbReference>
<comment type="pathway">
    <text evidence="2">Isoprenoid biosynthesis.</text>
</comment>
<comment type="cofactor">
    <cofactor evidence="1">
        <name>Mg(2+)</name>
        <dbReference type="ChEBI" id="CHEBI:18420"/>
    </cofactor>
</comment>
<dbReference type="EMBL" id="AP022586">
    <property type="protein sequence ID" value="BBY16405.1"/>
    <property type="molecule type" value="Genomic_DNA"/>
</dbReference>
<dbReference type="AlphaFoldDB" id="A0AAD1IIN7"/>
<dbReference type="GO" id="GO:0046872">
    <property type="term" value="F:metal ion binding"/>
    <property type="evidence" value="ECO:0007669"/>
    <property type="project" value="UniProtKB-KW"/>
</dbReference>
<organism evidence="8 9">
    <name type="scientific">Mycolicibacterium litorale</name>
    <dbReference type="NCBI Taxonomy" id="758802"/>
    <lineage>
        <taxon>Bacteria</taxon>
        <taxon>Bacillati</taxon>
        <taxon>Actinomycetota</taxon>
        <taxon>Actinomycetes</taxon>
        <taxon>Mycobacteriales</taxon>
        <taxon>Mycobacteriaceae</taxon>
        <taxon>Mycolicibacterium</taxon>
    </lineage>
</organism>
<dbReference type="PROSITE" id="PS00723">
    <property type="entry name" value="POLYPRENYL_SYNTHASE_1"/>
    <property type="match status" value="1"/>
</dbReference>
<dbReference type="InterPro" id="IPR000092">
    <property type="entry name" value="Polyprenyl_synt"/>
</dbReference>
<dbReference type="Pfam" id="PF00348">
    <property type="entry name" value="polyprenyl_synt"/>
    <property type="match status" value="1"/>
</dbReference>
<comment type="similarity">
    <text evidence="3 7">Belongs to the FPP/GGPP synthase family.</text>
</comment>
<protein>
    <submittedName>
        <fullName evidence="8">Geranylgeranyl pyrophosphate synthase</fullName>
    </submittedName>
</protein>
<proteinExistence type="inferred from homology"/>
<dbReference type="PANTHER" id="PTHR12001">
    <property type="entry name" value="GERANYLGERANYL PYROPHOSPHATE SYNTHASE"/>
    <property type="match status" value="1"/>
</dbReference>